<comment type="caution">
    <text evidence="2">The sequence shown here is derived from an EMBL/GenBank/DDBJ whole genome shotgun (WGS) entry which is preliminary data.</text>
</comment>
<keyword evidence="1" id="KW-0812">Transmembrane</keyword>
<keyword evidence="1" id="KW-1133">Transmembrane helix</keyword>
<organism evidence="2 3">
    <name type="scientific">Candidatus Azambacteria bacterium RIFCSPHIGHO2_02_46_12</name>
    <dbReference type="NCBI Taxonomy" id="1797295"/>
    <lineage>
        <taxon>Bacteria</taxon>
        <taxon>Candidatus Azamiibacteriota</taxon>
    </lineage>
</organism>
<protein>
    <submittedName>
        <fullName evidence="2">Uncharacterized protein</fullName>
    </submittedName>
</protein>
<name>A0A1F5BHC5_9BACT</name>
<keyword evidence="1" id="KW-0472">Membrane</keyword>
<sequence>MEENQPKISIAELILLLLAALMFDAMTWIPFLGTLENFFATGIFWLIFWLKGIRLATVKSFAPGILEFIPLLNLLPFWTLMVIVAYIMEEVEARTEILQKVQKVGQAAGKVGGAIAKKFA</sequence>
<accession>A0A1F5BHC5</accession>
<feature type="transmembrane region" description="Helical" evidence="1">
    <location>
        <begin position="68"/>
        <end position="88"/>
    </location>
</feature>
<evidence type="ECO:0000313" key="3">
    <source>
        <dbReference type="Proteomes" id="UP000179184"/>
    </source>
</evidence>
<gene>
    <name evidence="2" type="ORF">A2W60_03705</name>
</gene>
<reference evidence="2 3" key="1">
    <citation type="journal article" date="2016" name="Nat. Commun.">
        <title>Thousands of microbial genomes shed light on interconnected biogeochemical processes in an aquifer system.</title>
        <authorList>
            <person name="Anantharaman K."/>
            <person name="Brown C.T."/>
            <person name="Hug L.A."/>
            <person name="Sharon I."/>
            <person name="Castelle C.J."/>
            <person name="Probst A.J."/>
            <person name="Thomas B.C."/>
            <person name="Singh A."/>
            <person name="Wilkins M.J."/>
            <person name="Karaoz U."/>
            <person name="Brodie E.L."/>
            <person name="Williams K.H."/>
            <person name="Hubbard S.S."/>
            <person name="Banfield J.F."/>
        </authorList>
    </citation>
    <scope>NUCLEOTIDE SEQUENCE [LARGE SCALE GENOMIC DNA]</scope>
</reference>
<proteinExistence type="predicted"/>
<evidence type="ECO:0000313" key="2">
    <source>
        <dbReference type="EMBL" id="OGD29953.1"/>
    </source>
</evidence>
<dbReference type="EMBL" id="MEYN01000036">
    <property type="protein sequence ID" value="OGD29953.1"/>
    <property type="molecule type" value="Genomic_DNA"/>
</dbReference>
<feature type="transmembrane region" description="Helical" evidence="1">
    <location>
        <begin position="12"/>
        <end position="32"/>
    </location>
</feature>
<evidence type="ECO:0000256" key="1">
    <source>
        <dbReference type="SAM" id="Phobius"/>
    </source>
</evidence>
<dbReference type="Proteomes" id="UP000179184">
    <property type="component" value="Unassembled WGS sequence"/>
</dbReference>
<dbReference type="AlphaFoldDB" id="A0A1F5BHC5"/>